<dbReference type="AlphaFoldDB" id="A0A8T3AJY5"/>
<keyword evidence="6" id="KW-0378">Hydrolase</keyword>
<keyword evidence="10" id="KW-1185">Reference proteome</keyword>
<evidence type="ECO:0000313" key="10">
    <source>
        <dbReference type="Proteomes" id="UP000829196"/>
    </source>
</evidence>
<accession>A0A8T3AJY5</accession>
<reference evidence="9" key="1">
    <citation type="journal article" date="2022" name="Front. Genet.">
        <title>Chromosome-Scale Assembly of the Dendrobium nobile Genome Provides Insights Into the Molecular Mechanism of the Biosynthesis of the Medicinal Active Ingredient of Dendrobium.</title>
        <authorList>
            <person name="Xu Q."/>
            <person name="Niu S.-C."/>
            <person name="Li K.-L."/>
            <person name="Zheng P.-J."/>
            <person name="Zhang X.-J."/>
            <person name="Jia Y."/>
            <person name="Liu Y."/>
            <person name="Niu Y.-X."/>
            <person name="Yu L.-H."/>
            <person name="Chen D.-F."/>
            <person name="Zhang G.-Q."/>
        </authorList>
    </citation>
    <scope>NUCLEOTIDE SEQUENCE</scope>
    <source>
        <tissue evidence="9">Leaf</tissue>
    </source>
</reference>
<proteinExistence type="inferred from homology"/>
<dbReference type="GO" id="GO:0016787">
    <property type="term" value="F:hydrolase activity"/>
    <property type="evidence" value="ECO:0007669"/>
    <property type="project" value="UniProtKB-KW"/>
</dbReference>
<comment type="cofactor">
    <cofactor evidence="1">
        <name>a divalent metal cation</name>
        <dbReference type="ChEBI" id="CHEBI:60240"/>
    </cofactor>
</comment>
<evidence type="ECO:0000313" key="9">
    <source>
        <dbReference type="EMBL" id="KAI0496378.1"/>
    </source>
</evidence>
<dbReference type="InterPro" id="IPR045249">
    <property type="entry name" value="HARBI1-like"/>
</dbReference>
<dbReference type="GO" id="GO:0004518">
    <property type="term" value="F:nuclease activity"/>
    <property type="evidence" value="ECO:0007669"/>
    <property type="project" value="UniProtKB-KW"/>
</dbReference>
<keyword evidence="4" id="KW-0540">Nuclease</keyword>
<sequence length="525" mass="59271">MKTPPRVSAPISNPSSFPPLIEDDFSYYYPFFQDVIPPVLPSSPALPEMLPHRRCRPLADDADESAGNRRRRKKRNIARLITSLAALDAQEESDRRELEDDLYLLRANHDKKAATLLDYYFRFQDHYSDLDADDSLRTTKDSMAASAAAAAAAAAALADAAYVGDPAPHQHQRRLWVKDRSRAWWERCSHPDFPEEEFRRAFRMGRATFDMICEGLGAAVAKEDTTLRAAIPVRQRVAVCIWRLATGEPLRLVSKRFGLGISTCHKLVLEVCSAIRSVLMPRYLRWPDLASAAAIKARFEAVSGIPNVLGSMYTTHIPIIAPKISVAAYYNRRHTERNQKTSYSITVQGVVDPDGVFTDVCIGWPGSMPDDQVLEKSALYHRAEEKGMLRNAWIVGSSGHPLLDWVLVPYTQQNLTWTKHAFNEKIGEVQRIAREAFARLKGRWSCLQKRTEVKLQDLPVVLGACCVLHNICEMSKEEMYHEFNYELVDDEMVPDNGIRSESSMQARDNIAHNLLHQGLGGTTFF</sequence>
<evidence type="ECO:0000256" key="5">
    <source>
        <dbReference type="ARBA" id="ARBA00022723"/>
    </source>
</evidence>
<evidence type="ECO:0000256" key="1">
    <source>
        <dbReference type="ARBA" id="ARBA00001968"/>
    </source>
</evidence>
<organism evidence="9 10">
    <name type="scientific">Dendrobium nobile</name>
    <name type="common">Orchid</name>
    <dbReference type="NCBI Taxonomy" id="94219"/>
    <lineage>
        <taxon>Eukaryota</taxon>
        <taxon>Viridiplantae</taxon>
        <taxon>Streptophyta</taxon>
        <taxon>Embryophyta</taxon>
        <taxon>Tracheophyta</taxon>
        <taxon>Spermatophyta</taxon>
        <taxon>Magnoliopsida</taxon>
        <taxon>Liliopsida</taxon>
        <taxon>Asparagales</taxon>
        <taxon>Orchidaceae</taxon>
        <taxon>Epidendroideae</taxon>
        <taxon>Malaxideae</taxon>
        <taxon>Dendrobiinae</taxon>
        <taxon>Dendrobium</taxon>
    </lineage>
</organism>
<dbReference type="GO" id="GO:0046872">
    <property type="term" value="F:metal ion binding"/>
    <property type="evidence" value="ECO:0007669"/>
    <property type="project" value="UniProtKB-KW"/>
</dbReference>
<evidence type="ECO:0000256" key="4">
    <source>
        <dbReference type="ARBA" id="ARBA00022722"/>
    </source>
</evidence>
<comment type="similarity">
    <text evidence="3">Belongs to the HARBI1 family.</text>
</comment>
<keyword evidence="7" id="KW-0539">Nucleus</keyword>
<dbReference type="PANTHER" id="PTHR22930">
    <property type="match status" value="1"/>
</dbReference>
<gene>
    <name evidence="9" type="ORF">KFK09_022694</name>
</gene>
<dbReference type="InterPro" id="IPR027806">
    <property type="entry name" value="HARBI1_dom"/>
</dbReference>
<protein>
    <recommendedName>
        <fullName evidence="8">DDE Tnp4 domain-containing protein</fullName>
    </recommendedName>
</protein>
<evidence type="ECO:0000256" key="3">
    <source>
        <dbReference type="ARBA" id="ARBA00006958"/>
    </source>
</evidence>
<dbReference type="GO" id="GO:0005634">
    <property type="term" value="C:nucleus"/>
    <property type="evidence" value="ECO:0007669"/>
    <property type="project" value="UniProtKB-SubCell"/>
</dbReference>
<dbReference type="EMBL" id="JAGYWB010000016">
    <property type="protein sequence ID" value="KAI0496378.1"/>
    <property type="molecule type" value="Genomic_DNA"/>
</dbReference>
<feature type="domain" description="DDE Tnp4" evidence="8">
    <location>
        <begin position="313"/>
        <end position="470"/>
    </location>
</feature>
<comment type="subcellular location">
    <subcellularLocation>
        <location evidence="2">Nucleus</location>
    </subcellularLocation>
</comment>
<dbReference type="Pfam" id="PF13359">
    <property type="entry name" value="DDE_Tnp_4"/>
    <property type="match status" value="1"/>
</dbReference>
<comment type="caution">
    <text evidence="9">The sequence shown here is derived from an EMBL/GenBank/DDBJ whole genome shotgun (WGS) entry which is preliminary data.</text>
</comment>
<dbReference type="OrthoDB" id="2668416at2759"/>
<evidence type="ECO:0000256" key="2">
    <source>
        <dbReference type="ARBA" id="ARBA00004123"/>
    </source>
</evidence>
<evidence type="ECO:0000256" key="6">
    <source>
        <dbReference type="ARBA" id="ARBA00022801"/>
    </source>
</evidence>
<dbReference type="PANTHER" id="PTHR22930:SF244">
    <property type="entry name" value="OS05G0593000 PROTEIN"/>
    <property type="match status" value="1"/>
</dbReference>
<name>A0A8T3AJY5_DENNO</name>
<evidence type="ECO:0000259" key="8">
    <source>
        <dbReference type="Pfam" id="PF13359"/>
    </source>
</evidence>
<evidence type="ECO:0000256" key="7">
    <source>
        <dbReference type="ARBA" id="ARBA00023242"/>
    </source>
</evidence>
<keyword evidence="5" id="KW-0479">Metal-binding</keyword>
<dbReference type="SMR" id="A0A8T3AJY5"/>
<dbReference type="Proteomes" id="UP000829196">
    <property type="component" value="Unassembled WGS sequence"/>
</dbReference>